<dbReference type="PANTHER" id="PTHR11362:SF148">
    <property type="entry name" value="CARBOXYPEPTIDASE Y INHIBITOR"/>
    <property type="match status" value="1"/>
</dbReference>
<dbReference type="Gene3D" id="3.90.280.10">
    <property type="entry name" value="PEBP-like"/>
    <property type="match status" value="1"/>
</dbReference>
<proteinExistence type="predicted"/>
<dbReference type="OrthoDB" id="2506647at2759"/>
<gene>
    <name evidence="2" type="ORF">B0A55_07172</name>
</gene>
<dbReference type="GO" id="GO:0005543">
    <property type="term" value="F:phospholipid binding"/>
    <property type="evidence" value="ECO:0007669"/>
    <property type="project" value="TreeGrafter"/>
</dbReference>
<evidence type="ECO:0008006" key="4">
    <source>
        <dbReference type="Google" id="ProtNLM"/>
    </source>
</evidence>
<sequence length="258" mass="27599">MASKYLLVVALAAVAFVRASPTQLQQPLSTGDVSTGGGTGGAKDLIYELKKAEIIPTVLDSFDPKLALSVSWENATAHVGNTVAPSETQKEPVVRFVAPAAAMPEDGDESEVLFVKKGMQLTIALTDPDAPSRDDPEWSEICHWIATGVPLTEPTYDDDIVLSSGAISPNAAGASSKDLKTIMGYKPPGPPPETGKHRYVFVALAPKNGTTERLELSKPEGRQHWGYGKERQGLRGWAGENGLVVIGANFIYEQNEEQ</sequence>
<dbReference type="PANTHER" id="PTHR11362">
    <property type="entry name" value="PHOSPHATIDYLETHANOLAMINE-BINDING PROTEIN"/>
    <property type="match status" value="1"/>
</dbReference>
<evidence type="ECO:0000256" key="1">
    <source>
        <dbReference type="SAM" id="SignalP"/>
    </source>
</evidence>
<dbReference type="AlphaFoldDB" id="A0A4U0XA71"/>
<protein>
    <recommendedName>
        <fullName evidence="4">Carboxypeptidase Y inhibitor</fullName>
    </recommendedName>
</protein>
<keyword evidence="3" id="KW-1185">Reference proteome</keyword>
<dbReference type="EMBL" id="NAJQ01000353">
    <property type="protein sequence ID" value="TKA71445.1"/>
    <property type="molecule type" value="Genomic_DNA"/>
</dbReference>
<feature type="signal peptide" evidence="1">
    <location>
        <begin position="1"/>
        <end position="19"/>
    </location>
</feature>
<dbReference type="GO" id="GO:0030414">
    <property type="term" value="F:peptidase inhibitor activity"/>
    <property type="evidence" value="ECO:0007669"/>
    <property type="project" value="TreeGrafter"/>
</dbReference>
<dbReference type="Pfam" id="PF01161">
    <property type="entry name" value="PBP"/>
    <property type="match status" value="1"/>
</dbReference>
<evidence type="ECO:0000313" key="2">
    <source>
        <dbReference type="EMBL" id="TKA71445.1"/>
    </source>
</evidence>
<keyword evidence="1" id="KW-0732">Signal</keyword>
<comment type="caution">
    <text evidence="2">The sequence shown here is derived from an EMBL/GenBank/DDBJ whole genome shotgun (WGS) entry which is preliminary data.</text>
</comment>
<dbReference type="Proteomes" id="UP000309340">
    <property type="component" value="Unassembled WGS sequence"/>
</dbReference>
<dbReference type="CDD" id="cd00866">
    <property type="entry name" value="PEBP_euk"/>
    <property type="match status" value="1"/>
</dbReference>
<dbReference type="GO" id="GO:0030162">
    <property type="term" value="P:regulation of proteolysis"/>
    <property type="evidence" value="ECO:0007669"/>
    <property type="project" value="TreeGrafter"/>
</dbReference>
<dbReference type="InterPro" id="IPR036610">
    <property type="entry name" value="PEBP-like_sf"/>
</dbReference>
<evidence type="ECO:0000313" key="3">
    <source>
        <dbReference type="Proteomes" id="UP000309340"/>
    </source>
</evidence>
<dbReference type="GO" id="GO:0046578">
    <property type="term" value="P:regulation of Ras protein signal transduction"/>
    <property type="evidence" value="ECO:0007669"/>
    <property type="project" value="TreeGrafter"/>
</dbReference>
<dbReference type="InterPro" id="IPR008914">
    <property type="entry name" value="PEBP"/>
</dbReference>
<dbReference type="STRING" id="329884.A0A4U0XA71"/>
<dbReference type="SUPFAM" id="SSF49777">
    <property type="entry name" value="PEBP-like"/>
    <property type="match status" value="1"/>
</dbReference>
<accession>A0A4U0XA71</accession>
<reference evidence="2 3" key="1">
    <citation type="submission" date="2017-03" db="EMBL/GenBank/DDBJ databases">
        <title>Genomes of endolithic fungi from Antarctica.</title>
        <authorList>
            <person name="Coleine C."/>
            <person name="Masonjones S."/>
            <person name="Stajich J.E."/>
        </authorList>
    </citation>
    <scope>NUCLEOTIDE SEQUENCE [LARGE SCALE GENOMIC DNA]</scope>
    <source>
        <strain evidence="2 3">CCFEE 5184</strain>
    </source>
</reference>
<organism evidence="2 3">
    <name type="scientific">Friedmanniomyces simplex</name>
    <dbReference type="NCBI Taxonomy" id="329884"/>
    <lineage>
        <taxon>Eukaryota</taxon>
        <taxon>Fungi</taxon>
        <taxon>Dikarya</taxon>
        <taxon>Ascomycota</taxon>
        <taxon>Pezizomycotina</taxon>
        <taxon>Dothideomycetes</taxon>
        <taxon>Dothideomycetidae</taxon>
        <taxon>Mycosphaerellales</taxon>
        <taxon>Teratosphaeriaceae</taxon>
        <taxon>Friedmanniomyces</taxon>
    </lineage>
</organism>
<dbReference type="InterPro" id="IPR035810">
    <property type="entry name" value="PEBP_euk"/>
</dbReference>
<name>A0A4U0XA71_9PEZI</name>
<feature type="chain" id="PRO_5020719554" description="Carboxypeptidase Y inhibitor" evidence="1">
    <location>
        <begin position="20"/>
        <end position="258"/>
    </location>
</feature>